<dbReference type="GO" id="GO:0016616">
    <property type="term" value="F:oxidoreductase activity, acting on the CH-OH group of donors, NAD or NADP as acceptor"/>
    <property type="evidence" value="ECO:0007669"/>
    <property type="project" value="InterPro"/>
</dbReference>
<dbReference type="InterPro" id="IPR012188">
    <property type="entry name" value="ME_PTA"/>
</dbReference>
<dbReference type="OrthoDB" id="9805787at2"/>
<reference evidence="14 15" key="1">
    <citation type="submission" date="2018-04" db="EMBL/GenBank/DDBJ databases">
        <title>Genomic Encyclopedia of Type Strains, Phase IV (KMG-IV): sequencing the most valuable type-strain genomes for metagenomic binning, comparative biology and taxonomic classification.</title>
        <authorList>
            <person name="Goeker M."/>
        </authorList>
    </citation>
    <scope>NUCLEOTIDE SEQUENCE [LARGE SCALE GENOMIC DNA]</scope>
    <source>
        <strain evidence="14 15">DSM 28520</strain>
    </source>
</reference>
<dbReference type="GO" id="GO:0006108">
    <property type="term" value="P:malate metabolic process"/>
    <property type="evidence" value="ECO:0007669"/>
    <property type="project" value="InterPro"/>
</dbReference>
<dbReference type="SUPFAM" id="SSF53659">
    <property type="entry name" value="Isocitrate/Isopropylmalate dehydrogenase-like"/>
    <property type="match status" value="1"/>
</dbReference>
<comment type="caution">
    <text evidence="14">The sequence shown here is derived from an EMBL/GenBank/DDBJ whole genome shotgun (WGS) entry which is preliminary data.</text>
</comment>
<sequence>MDNRLEEEARAYHAGSKPGKLEIRPTKPHSTQHDLTLAYSPGVAVPCKDIEADPALAYQYTAKGNLVAVISNGTAVLGLGDIGALAGKPVMEGKGLLFKIYAGIDVFDIEVNETDPARFVEVVKAIAPTFGGINLEDIKAPECFEIEERLKRELDIPVMHDDQHGTAIISSAGLLNALRIAGKKIEDVRIVVNGAGASAFSCTKLYESFGARRENILMLDSKGVITTERNDLTEQKRYFATTRTDAHTLAEAVAGADVFVGLSRPDVLTPDMVRTMAANPIVFALANPHPEITYEAATSAREDIIMATGRSDYPNQINNVIGFPYIFRGALDVRARTINEEMKRAATLAIAALAREAVPDEVLRAYGSGQLHFGRDYFIPKPVDPRLIVRVSTAVARAAVESGVAEKPITDWVAYETELLSRVGLMSHLTRRLHESAKLYPQRVVYAACENPAVLKAAAAARDQGMAYPIMLGEEREIRLLAKELDLSLNGISIVNYRTEEEKERRHRYARLYADQNWRRGGNHTEAQDKMFDPNYFGMMMVQTGEADAMITGIFSKHSQLANVALETVGLQEGTGHLATMHMVSLKNGPLFLADTLINHNLTAEALVDIAVMAYERAHCFGVKPVLALVGFSDFGADTDANSTVQAAKAVAILHEKYSHIPVDGEMRVSMALHADKRDQQYPHNKIKGQNANVLIFPRLSAANACYQLLREADDAEEVLGPIQMGLARPIYFVDQEATVSDILNLTAVAVLDSHACLI</sequence>
<dbReference type="Gene3D" id="3.40.50.10950">
    <property type="match status" value="1"/>
</dbReference>
<proteinExistence type="inferred from homology"/>
<dbReference type="Proteomes" id="UP000245462">
    <property type="component" value="Unassembled WGS sequence"/>
</dbReference>
<evidence type="ECO:0000256" key="5">
    <source>
        <dbReference type="ARBA" id="ARBA00022723"/>
    </source>
</evidence>
<feature type="binding site" evidence="10">
    <location>
        <position position="162"/>
    </location>
    <ligand>
        <name>a divalent metal cation</name>
        <dbReference type="ChEBI" id="CHEBI:60240"/>
    </ligand>
</feature>
<organism evidence="14 15">
    <name type="scientific">Porphyromonas loveana</name>
    <dbReference type="NCBI Taxonomy" id="1884669"/>
    <lineage>
        <taxon>Bacteria</taxon>
        <taxon>Pseudomonadati</taxon>
        <taxon>Bacteroidota</taxon>
        <taxon>Bacteroidia</taxon>
        <taxon>Bacteroidales</taxon>
        <taxon>Porphyromonadaceae</taxon>
        <taxon>Porphyromonas</taxon>
    </lineage>
</organism>
<dbReference type="Gene3D" id="3.40.50.10380">
    <property type="entry name" value="Malic enzyme, N-terminal domain"/>
    <property type="match status" value="1"/>
</dbReference>
<dbReference type="PANTHER" id="PTHR43237:SF4">
    <property type="entry name" value="NADP-DEPENDENT MALIC ENZYME"/>
    <property type="match status" value="1"/>
</dbReference>
<dbReference type="GO" id="GO:0051287">
    <property type="term" value="F:NAD binding"/>
    <property type="evidence" value="ECO:0007669"/>
    <property type="project" value="InterPro"/>
</dbReference>
<dbReference type="Gene3D" id="3.40.50.720">
    <property type="entry name" value="NAD(P)-binding Rossmann-like Domain"/>
    <property type="match status" value="1"/>
</dbReference>
<evidence type="ECO:0000256" key="10">
    <source>
        <dbReference type="PIRSR" id="PIRSR036684-3"/>
    </source>
</evidence>
<dbReference type="GeneID" id="94550828"/>
<feature type="binding site" evidence="10">
    <location>
        <position position="287"/>
    </location>
    <ligand>
        <name>a divalent metal cation</name>
        <dbReference type="ChEBI" id="CHEBI:60240"/>
    </ligand>
</feature>
<dbReference type="PANTHER" id="PTHR43237">
    <property type="entry name" value="NADP-DEPENDENT MALIC ENZYME"/>
    <property type="match status" value="1"/>
</dbReference>
<dbReference type="CDD" id="cd05311">
    <property type="entry name" value="NAD_bind_2_malic_enz"/>
    <property type="match status" value="1"/>
</dbReference>
<dbReference type="InterPro" id="IPR042113">
    <property type="entry name" value="P_AcTrfase_dom1"/>
</dbReference>
<dbReference type="GO" id="GO:0004470">
    <property type="term" value="F:malic enzyme activity"/>
    <property type="evidence" value="ECO:0007669"/>
    <property type="project" value="InterPro"/>
</dbReference>
<dbReference type="InterPro" id="IPR037062">
    <property type="entry name" value="Malic_N_dom_sf"/>
</dbReference>
<evidence type="ECO:0000256" key="6">
    <source>
        <dbReference type="ARBA" id="ARBA00023002"/>
    </source>
</evidence>
<gene>
    <name evidence="14" type="ORF">C7382_10846</name>
</gene>
<name>A0A2U1FCD6_9PORP</name>
<dbReference type="Gene3D" id="3.40.50.10750">
    <property type="entry name" value="Isocitrate/Isopropylmalate dehydrogenase-like"/>
    <property type="match status" value="1"/>
</dbReference>
<evidence type="ECO:0000256" key="3">
    <source>
        <dbReference type="ARBA" id="ARBA00007686"/>
    </source>
</evidence>
<evidence type="ECO:0000256" key="4">
    <source>
        <dbReference type="ARBA" id="ARBA00008756"/>
    </source>
</evidence>
<comment type="cofactor">
    <cofactor evidence="1">
        <name>Mn(2+)</name>
        <dbReference type="ChEBI" id="CHEBI:29035"/>
    </cofactor>
</comment>
<keyword evidence="10" id="KW-0521">NADP</keyword>
<evidence type="ECO:0000259" key="13">
    <source>
        <dbReference type="SMART" id="SM01274"/>
    </source>
</evidence>
<evidence type="ECO:0000256" key="11">
    <source>
        <dbReference type="SAM" id="MobiDB-lite"/>
    </source>
</evidence>
<evidence type="ECO:0000313" key="14">
    <source>
        <dbReference type="EMBL" id="PVZ09857.1"/>
    </source>
</evidence>
<dbReference type="Pfam" id="PF03949">
    <property type="entry name" value="Malic_M"/>
    <property type="match status" value="1"/>
</dbReference>
<evidence type="ECO:0000256" key="7">
    <source>
        <dbReference type="ARBA" id="ARBA00023268"/>
    </source>
</evidence>
<feature type="binding site" evidence="9">
    <location>
        <position position="137"/>
    </location>
    <ligand>
        <name>a divalent metal cation</name>
        <dbReference type="ChEBI" id="CHEBI:60240"/>
    </ligand>
</feature>
<keyword evidence="7" id="KW-0511">Multifunctional enzyme</keyword>
<dbReference type="SMART" id="SM01274">
    <property type="entry name" value="malic"/>
    <property type="match status" value="1"/>
</dbReference>
<feature type="active site" description="Proton acceptor" evidence="8">
    <location>
        <position position="94"/>
    </location>
</feature>
<evidence type="ECO:0000256" key="8">
    <source>
        <dbReference type="PIRSR" id="PIRSR036684-1"/>
    </source>
</evidence>
<dbReference type="AlphaFoldDB" id="A0A2U1FCD6"/>
<dbReference type="InterPro" id="IPR046346">
    <property type="entry name" value="Aminoacid_DH-like_N_sf"/>
</dbReference>
<feature type="domain" description="Malic enzyme NAD-binding" evidence="12">
    <location>
        <begin position="163"/>
        <end position="400"/>
    </location>
</feature>
<dbReference type="InterPro" id="IPR002505">
    <property type="entry name" value="PTA_PTB"/>
</dbReference>
<dbReference type="GO" id="GO:0046872">
    <property type="term" value="F:metal ion binding"/>
    <property type="evidence" value="ECO:0007669"/>
    <property type="project" value="UniProtKB-KW"/>
</dbReference>
<accession>A0A2U1FCD6</accession>
<feature type="domain" description="Malic enzyme N-terminal" evidence="13">
    <location>
        <begin position="18"/>
        <end position="151"/>
    </location>
</feature>
<keyword evidence="5 9" id="KW-0479">Metal-binding</keyword>
<feature type="region of interest" description="Disordered" evidence="11">
    <location>
        <begin position="1"/>
        <end position="32"/>
    </location>
</feature>
<dbReference type="FunFam" id="3.40.50.720:FF:000095">
    <property type="entry name" value="NADP-dependent malic enzyme"/>
    <property type="match status" value="1"/>
</dbReference>
<evidence type="ECO:0000256" key="1">
    <source>
        <dbReference type="ARBA" id="ARBA00001936"/>
    </source>
</evidence>
<keyword evidence="15" id="KW-1185">Reference proteome</keyword>
<dbReference type="EMBL" id="QEKY01000008">
    <property type="protein sequence ID" value="PVZ09857.1"/>
    <property type="molecule type" value="Genomic_DNA"/>
</dbReference>
<dbReference type="Pfam" id="PF00390">
    <property type="entry name" value="malic"/>
    <property type="match status" value="1"/>
</dbReference>
<dbReference type="SMART" id="SM00919">
    <property type="entry name" value="Malic_M"/>
    <property type="match status" value="1"/>
</dbReference>
<evidence type="ECO:0000259" key="12">
    <source>
        <dbReference type="SMART" id="SM00919"/>
    </source>
</evidence>
<dbReference type="InterPro" id="IPR012301">
    <property type="entry name" value="Malic_N_dom"/>
</dbReference>
<feature type="binding site" evidence="10">
    <location>
        <begin position="76"/>
        <end position="83"/>
    </location>
    <ligand>
        <name>NADP(+)</name>
        <dbReference type="ChEBI" id="CHEBI:58349"/>
    </ligand>
</feature>
<evidence type="ECO:0000256" key="9">
    <source>
        <dbReference type="PIRSR" id="PIRSR036684-2"/>
    </source>
</evidence>
<dbReference type="RefSeq" id="WP_116679357.1">
    <property type="nucleotide sequence ID" value="NZ_JBGZPI010000164.1"/>
</dbReference>
<dbReference type="InterPro" id="IPR045213">
    <property type="entry name" value="Malic_NAD-bd_bact_type"/>
</dbReference>
<dbReference type="InterPro" id="IPR036291">
    <property type="entry name" value="NAD(P)-bd_dom_sf"/>
</dbReference>
<protein>
    <submittedName>
        <fullName evidence="14">Malate dehydrogenase (Oxaloacetate-decarboxylating)(NADP+)</fullName>
    </submittedName>
</protein>
<feature type="binding site" evidence="9">
    <location>
        <position position="136"/>
    </location>
    <ligand>
        <name>a divalent metal cation</name>
        <dbReference type="ChEBI" id="CHEBI:60240"/>
    </ligand>
</feature>
<dbReference type="PIRSF" id="PIRSF036684">
    <property type="entry name" value="ME_PTA"/>
    <property type="match status" value="1"/>
</dbReference>
<dbReference type="FunFam" id="3.40.50.10380:FF:000003">
    <property type="entry name" value="NADP-dependent malic enzyme"/>
    <property type="match status" value="1"/>
</dbReference>
<dbReference type="Pfam" id="PF01515">
    <property type="entry name" value="PTA_PTB"/>
    <property type="match status" value="1"/>
</dbReference>
<dbReference type="InterPro" id="IPR042112">
    <property type="entry name" value="P_AcTrfase_dom2"/>
</dbReference>
<dbReference type="GO" id="GO:0016746">
    <property type="term" value="F:acyltransferase activity"/>
    <property type="evidence" value="ECO:0007669"/>
    <property type="project" value="InterPro"/>
</dbReference>
<evidence type="ECO:0000313" key="15">
    <source>
        <dbReference type="Proteomes" id="UP000245462"/>
    </source>
</evidence>
<evidence type="ECO:0000256" key="2">
    <source>
        <dbReference type="ARBA" id="ARBA00001946"/>
    </source>
</evidence>
<dbReference type="InterPro" id="IPR012302">
    <property type="entry name" value="Malic_NAD-bd"/>
</dbReference>
<comment type="cofactor">
    <cofactor evidence="2">
        <name>Mg(2+)</name>
        <dbReference type="ChEBI" id="CHEBI:18420"/>
    </cofactor>
</comment>
<dbReference type="SUPFAM" id="SSF51735">
    <property type="entry name" value="NAD(P)-binding Rossmann-fold domains"/>
    <property type="match status" value="1"/>
</dbReference>
<feature type="compositionally biased region" description="Basic and acidic residues" evidence="11">
    <location>
        <begin position="1"/>
        <end position="11"/>
    </location>
</feature>
<comment type="similarity">
    <text evidence="4">In the C-terminal section; belongs to the phosphate acetyltransferase and butyryltransferase family.</text>
</comment>
<comment type="similarity">
    <text evidence="3">In the N-terminal section; belongs to the malic enzymes family.</text>
</comment>
<dbReference type="SUPFAM" id="SSF53223">
    <property type="entry name" value="Aminoacid dehydrogenase-like, N-terminal domain"/>
    <property type="match status" value="1"/>
</dbReference>
<keyword evidence="6" id="KW-0560">Oxidoreductase</keyword>
<dbReference type="InterPro" id="IPR051674">
    <property type="entry name" value="Malate_Decarboxylase"/>
</dbReference>